<dbReference type="Pfam" id="PF13166">
    <property type="entry name" value="AAA_13"/>
    <property type="match status" value="1"/>
</dbReference>
<feature type="coiled-coil region" evidence="1">
    <location>
        <begin position="368"/>
        <end position="418"/>
    </location>
</feature>
<dbReference type="InterPro" id="IPR027417">
    <property type="entry name" value="P-loop_NTPase"/>
</dbReference>
<dbReference type="RefSeq" id="WP_248737427.1">
    <property type="nucleotide sequence ID" value="NZ_CALBWS010000040.1"/>
</dbReference>
<gene>
    <name evidence="3" type="ORF">BACCIP111895_04395</name>
</gene>
<name>A0ABN8KX66_9BACI</name>
<keyword evidence="4" id="KW-1185">Reference proteome</keyword>
<evidence type="ECO:0000256" key="1">
    <source>
        <dbReference type="SAM" id="Coils"/>
    </source>
</evidence>
<dbReference type="EMBL" id="CALBWS010000040">
    <property type="protein sequence ID" value="CAH2717205.1"/>
    <property type="molecule type" value="Genomic_DNA"/>
</dbReference>
<proteinExistence type="predicted"/>
<feature type="domain" description="Protein CR006 P-loop" evidence="2">
    <location>
        <begin position="10"/>
        <end position="706"/>
    </location>
</feature>
<dbReference type="InterPro" id="IPR026866">
    <property type="entry name" value="CR006_AAA"/>
</dbReference>
<evidence type="ECO:0000313" key="4">
    <source>
        <dbReference type="Proteomes" id="UP000838308"/>
    </source>
</evidence>
<organism evidence="3 4">
    <name type="scientific">Neobacillus rhizosphaerae</name>
    <dbReference type="NCBI Taxonomy" id="2880965"/>
    <lineage>
        <taxon>Bacteria</taxon>
        <taxon>Bacillati</taxon>
        <taxon>Bacillota</taxon>
        <taxon>Bacilli</taxon>
        <taxon>Bacillales</taxon>
        <taxon>Bacillaceae</taxon>
        <taxon>Neobacillus</taxon>
    </lineage>
</organism>
<sequence length="762" mass="89693">MISRISLKSVATYDEDGATLDDLKKINFIYGNNGTGKTTITEFIRNPENFQNCSLEWKDESMVTYVYNRNFVNENFRLDNPIKGIFTLGKDSVDLKATIDDLKEKVRSHQDEIKRISDIYDEKKREKENVIDEFREKCWEIKREIDTDFKDLIEGFRNSKDKFMQKCLVESSNMHKELKTIEEIKLKKESIFDRPAEKVQLIKSISYDEILENNPILKQKIIGKEDVDIADLISKLNISDWVQQGSMILKETEGICPFCQQTLPSVFEDKLNCYFDQTYINQIEALTTVSEKYQQRIESILAEISEVAVQQNSFINKDKLQQLLSLIQSKYEENQLLIQQKKKEPSRSVELVKLSSFLKEVNTEITYANNKINENNRLIENVKVEKENLINDMWRYIAEKNKSNIDNFNRKKSRIEKAMTGLDRSRETKNGYKRQFEDDLLKYQEQVTSVEHSVNEINNILKSFGFKNFKLATTSEKGNYKIVREDGQDVKDTLSEGEKTFITFLYFYQLLKGSNNKEDIVTDKVVVIDDPISSLDSNVLFMVSSLVRQIMFDIKNDSTDIKQLFIFTHNIYFHKEITFNQGKKSYGEGSFWIVRKRNNKSYIQRYQENPIKTSYELLWKELKIREYQSIVSIQNVMRRILENYFKFFGNINIDELEDKFEYEEKVICRSLISWINDGSHYISEDLYVEGNEEVADRYFEVFKKIFYIQDHKAHFDMMMSDYQYESIHIDKNGEAEEMAEEQGALAEIEIAMKQVASGSEQV</sequence>
<keyword evidence="1" id="KW-0175">Coiled coil</keyword>
<protein>
    <recommendedName>
        <fullName evidence="2">Protein CR006 P-loop domain-containing protein</fullName>
    </recommendedName>
</protein>
<dbReference type="Gene3D" id="3.40.50.300">
    <property type="entry name" value="P-loop containing nucleotide triphosphate hydrolases"/>
    <property type="match status" value="2"/>
</dbReference>
<reference evidence="3" key="1">
    <citation type="submission" date="2022-04" db="EMBL/GenBank/DDBJ databases">
        <authorList>
            <person name="Criscuolo A."/>
        </authorList>
    </citation>
    <scope>NUCLEOTIDE SEQUENCE</scope>
    <source>
        <strain evidence="3">CIP111895</strain>
    </source>
</reference>
<evidence type="ECO:0000259" key="2">
    <source>
        <dbReference type="Pfam" id="PF13166"/>
    </source>
</evidence>
<accession>A0ABN8KX66</accession>
<dbReference type="Proteomes" id="UP000838308">
    <property type="component" value="Unassembled WGS sequence"/>
</dbReference>
<comment type="caution">
    <text evidence="3">The sequence shown here is derived from an EMBL/GenBank/DDBJ whole genome shotgun (WGS) entry which is preliminary data.</text>
</comment>
<evidence type="ECO:0000313" key="3">
    <source>
        <dbReference type="EMBL" id="CAH2717205.1"/>
    </source>
</evidence>
<dbReference type="SUPFAM" id="SSF52540">
    <property type="entry name" value="P-loop containing nucleoside triphosphate hydrolases"/>
    <property type="match status" value="1"/>
</dbReference>
<feature type="coiled-coil region" evidence="1">
    <location>
        <begin position="92"/>
        <end position="144"/>
    </location>
</feature>